<dbReference type="EMBL" id="CP069036">
    <property type="protein sequence ID" value="QRD02581.1"/>
    <property type="molecule type" value="Genomic_DNA"/>
</dbReference>
<evidence type="ECO:0000313" key="14">
    <source>
        <dbReference type="Proteomes" id="UP000663193"/>
    </source>
</evidence>
<comment type="function">
    <text evidence="12">Catalyzes the hydrolysis of complex carboxylic polyesters found in the cell wall of plants. Degrades cutin, a macromolecule that forms the structure of the plant cuticle.</text>
</comment>
<accession>A0A7U2FC76</accession>
<dbReference type="PROSITE" id="PS00155">
    <property type="entry name" value="CUTINASE_1"/>
    <property type="match status" value="1"/>
</dbReference>
<evidence type="ECO:0000256" key="9">
    <source>
        <dbReference type="ARBA" id="ARBA00034045"/>
    </source>
</evidence>
<feature type="active site" description="Proton donor/acceptor" evidence="10">
    <location>
        <position position="232"/>
    </location>
</feature>
<keyword evidence="5 12" id="KW-0964">Secreted</keyword>
<evidence type="ECO:0000256" key="12">
    <source>
        <dbReference type="RuleBase" id="RU361263"/>
    </source>
</evidence>
<evidence type="ECO:0000256" key="4">
    <source>
        <dbReference type="ARBA" id="ARBA00022487"/>
    </source>
</evidence>
<feature type="disulfide bond" evidence="11">
    <location>
        <begin position="78"/>
        <end position="156"/>
    </location>
</feature>
<dbReference type="InterPro" id="IPR043580">
    <property type="entry name" value="CUTINASE_1"/>
</dbReference>
<dbReference type="PANTHER" id="PTHR48250">
    <property type="entry name" value="CUTINASE 2-RELATED"/>
    <property type="match status" value="1"/>
</dbReference>
<dbReference type="VEuPathDB" id="FungiDB:JI435_113380"/>
<organism evidence="13 14">
    <name type="scientific">Phaeosphaeria nodorum (strain SN15 / ATCC MYA-4574 / FGSC 10173)</name>
    <name type="common">Glume blotch fungus</name>
    <name type="synonym">Parastagonospora nodorum</name>
    <dbReference type="NCBI Taxonomy" id="321614"/>
    <lineage>
        <taxon>Eukaryota</taxon>
        <taxon>Fungi</taxon>
        <taxon>Dikarya</taxon>
        <taxon>Ascomycota</taxon>
        <taxon>Pezizomycotina</taxon>
        <taxon>Dothideomycetes</taxon>
        <taxon>Pleosporomycetidae</taxon>
        <taxon>Pleosporales</taxon>
        <taxon>Pleosporineae</taxon>
        <taxon>Phaeosphaeriaceae</taxon>
        <taxon>Parastagonospora</taxon>
    </lineage>
</organism>
<reference evidence="14" key="1">
    <citation type="journal article" date="2021" name="BMC Genomics">
        <title>Chromosome-level genome assembly and manually-curated proteome of model necrotroph Parastagonospora nodorum Sn15 reveals a genome-wide trove of candidate effector homologs, and redundancy of virulence-related functions within an accessory chromosome.</title>
        <authorList>
            <person name="Bertazzoni S."/>
            <person name="Jones D.A.B."/>
            <person name="Phan H.T."/>
            <person name="Tan K.-C."/>
            <person name="Hane J.K."/>
        </authorList>
    </citation>
    <scope>NUCLEOTIDE SEQUENCE [LARGE SCALE GENOMIC DNA]</scope>
    <source>
        <strain evidence="14">SN15 / ATCC MYA-4574 / FGSC 10173)</strain>
    </source>
</reference>
<feature type="active site" description="Nucleophile" evidence="10">
    <location>
        <position position="167"/>
    </location>
</feature>
<comment type="catalytic activity">
    <reaction evidence="9 12">
        <text>cutin + H2O = cutin monomers.</text>
        <dbReference type="EC" id="3.1.1.74"/>
    </reaction>
</comment>
<dbReference type="SMART" id="SM01110">
    <property type="entry name" value="Cutinase"/>
    <property type="match status" value="1"/>
</dbReference>
<evidence type="ECO:0000256" key="8">
    <source>
        <dbReference type="ARBA" id="ARBA00023157"/>
    </source>
</evidence>
<evidence type="ECO:0000256" key="2">
    <source>
        <dbReference type="ARBA" id="ARBA00007534"/>
    </source>
</evidence>
<evidence type="ECO:0000256" key="7">
    <source>
        <dbReference type="ARBA" id="ARBA00022801"/>
    </source>
</evidence>
<evidence type="ECO:0000256" key="5">
    <source>
        <dbReference type="ARBA" id="ARBA00022525"/>
    </source>
</evidence>
<name>A0A7U2FC76_PHANO</name>
<comment type="subcellular location">
    <subcellularLocation>
        <location evidence="1 12">Secreted</location>
    </subcellularLocation>
</comment>
<dbReference type="AlphaFoldDB" id="A0A7U2FC76"/>
<evidence type="ECO:0000256" key="10">
    <source>
        <dbReference type="PIRSR" id="PIRSR611150-1"/>
    </source>
</evidence>
<evidence type="ECO:0000256" key="3">
    <source>
        <dbReference type="ARBA" id="ARBA00013095"/>
    </source>
</evidence>
<proteinExistence type="inferred from homology"/>
<dbReference type="FunFam" id="3.40.50.1820:FF:000244">
    <property type="entry name" value="Cutinase"/>
    <property type="match status" value="1"/>
</dbReference>
<dbReference type="EC" id="3.1.1.74" evidence="3 12"/>
<keyword evidence="7 12" id="KW-0378">Hydrolase</keyword>
<dbReference type="OrthoDB" id="2975078at2759"/>
<gene>
    <name evidence="13" type="ORF">JI435_113380</name>
</gene>
<dbReference type="Pfam" id="PF01083">
    <property type="entry name" value="Cutinase"/>
    <property type="match status" value="1"/>
</dbReference>
<feature type="disulfide bond" evidence="11">
    <location>
        <begin position="215"/>
        <end position="222"/>
    </location>
</feature>
<dbReference type="GO" id="GO:0005576">
    <property type="term" value="C:extracellular region"/>
    <property type="evidence" value="ECO:0007669"/>
    <property type="project" value="UniProtKB-SubCell"/>
</dbReference>
<dbReference type="InterPro" id="IPR029058">
    <property type="entry name" value="AB_hydrolase_fold"/>
</dbReference>
<evidence type="ECO:0000256" key="1">
    <source>
        <dbReference type="ARBA" id="ARBA00004613"/>
    </source>
</evidence>
<comment type="similarity">
    <text evidence="2 12">Belongs to the cutinase family.</text>
</comment>
<dbReference type="PANTHER" id="PTHR48250:SF2">
    <property type="entry name" value="CUTINASE"/>
    <property type="match status" value="1"/>
</dbReference>
<keyword evidence="6 12" id="KW-0732">Signal</keyword>
<feature type="active site" evidence="10">
    <location>
        <position position="219"/>
    </location>
</feature>
<sequence>MKCFIPLSLLVASVVAAPTAAPSPQEGASFPITDLVDSDLTVEEYASQLESQPAGEPAVTKRQFNGDTFNQLTDGTPCRAVTVIFARGTTQSGNVGEANSEGPVFFNALASRLGGAGQLAIQGVDYPANVIGFLAGGDAAGATTMFNLINRAVTQCPATKIVVSGYSQGAQLVHTATQRLSAANAAKVSAVVTFGDADRDESFGQVAANKVMIICHDGDNICDNGIIITPAHRNYEIDAPAAADFVRARTV</sequence>
<dbReference type="GO" id="GO:0050525">
    <property type="term" value="F:cutinase activity"/>
    <property type="evidence" value="ECO:0007669"/>
    <property type="project" value="UniProtKB-UniRule"/>
</dbReference>
<dbReference type="InterPro" id="IPR011150">
    <property type="entry name" value="Cutinase_monf"/>
</dbReference>
<dbReference type="KEGG" id="pno:SNOG_11338"/>
<dbReference type="Gene3D" id="3.40.50.1820">
    <property type="entry name" value="alpha/beta hydrolase"/>
    <property type="match status" value="1"/>
</dbReference>
<dbReference type="Proteomes" id="UP000663193">
    <property type="component" value="Chromosome 14"/>
</dbReference>
<dbReference type="PRINTS" id="PR00129">
    <property type="entry name" value="CUTINASE"/>
</dbReference>
<keyword evidence="8 11" id="KW-1015">Disulfide bond</keyword>
<feature type="signal peptide" evidence="12">
    <location>
        <begin position="1"/>
        <end position="16"/>
    </location>
</feature>
<dbReference type="OMA" id="YHNSANA"/>
<protein>
    <recommendedName>
        <fullName evidence="3 12">Cutinase</fullName>
        <ecNumber evidence="3 12">3.1.1.74</ecNumber>
    </recommendedName>
</protein>
<keyword evidence="4 12" id="KW-0719">Serine esterase</keyword>
<dbReference type="SUPFAM" id="SSF53474">
    <property type="entry name" value="alpha/beta-Hydrolases"/>
    <property type="match status" value="1"/>
</dbReference>
<keyword evidence="14" id="KW-1185">Reference proteome</keyword>
<evidence type="ECO:0000256" key="6">
    <source>
        <dbReference type="ARBA" id="ARBA00022729"/>
    </source>
</evidence>
<feature type="chain" id="PRO_5034899375" description="Cutinase" evidence="12">
    <location>
        <begin position="17"/>
        <end position="251"/>
    </location>
</feature>
<dbReference type="RefSeq" id="XP_001801582.1">
    <property type="nucleotide sequence ID" value="XM_001801530.1"/>
</dbReference>
<dbReference type="InterPro" id="IPR000675">
    <property type="entry name" value="Cutinase/axe"/>
</dbReference>
<evidence type="ECO:0000256" key="11">
    <source>
        <dbReference type="PIRSR" id="PIRSR611150-2"/>
    </source>
</evidence>
<evidence type="ECO:0000313" key="13">
    <source>
        <dbReference type="EMBL" id="QRD02581.1"/>
    </source>
</evidence>